<organism evidence="1">
    <name type="scientific">Oppiella nova</name>
    <dbReference type="NCBI Taxonomy" id="334625"/>
    <lineage>
        <taxon>Eukaryota</taxon>
        <taxon>Metazoa</taxon>
        <taxon>Ecdysozoa</taxon>
        <taxon>Arthropoda</taxon>
        <taxon>Chelicerata</taxon>
        <taxon>Arachnida</taxon>
        <taxon>Acari</taxon>
        <taxon>Acariformes</taxon>
        <taxon>Sarcoptiformes</taxon>
        <taxon>Oribatida</taxon>
        <taxon>Brachypylina</taxon>
        <taxon>Oppioidea</taxon>
        <taxon>Oppiidae</taxon>
        <taxon>Oppiella</taxon>
    </lineage>
</organism>
<feature type="non-terminal residue" evidence="1">
    <location>
        <position position="1"/>
    </location>
</feature>
<evidence type="ECO:0000313" key="1">
    <source>
        <dbReference type="EMBL" id="CAD7653372.1"/>
    </source>
</evidence>
<dbReference type="OrthoDB" id="6352325at2759"/>
<gene>
    <name evidence="1" type="ORF">ONB1V03_LOCUS10026</name>
</gene>
<keyword evidence="2" id="KW-1185">Reference proteome</keyword>
<dbReference type="AlphaFoldDB" id="A0A7R9QPT7"/>
<evidence type="ECO:0000313" key="2">
    <source>
        <dbReference type="Proteomes" id="UP000728032"/>
    </source>
</evidence>
<dbReference type="EMBL" id="CAJPVJ010006579">
    <property type="protein sequence ID" value="CAG2170559.1"/>
    <property type="molecule type" value="Genomic_DNA"/>
</dbReference>
<reference evidence="1" key="1">
    <citation type="submission" date="2020-11" db="EMBL/GenBank/DDBJ databases">
        <authorList>
            <person name="Tran Van P."/>
        </authorList>
    </citation>
    <scope>NUCLEOTIDE SEQUENCE</scope>
</reference>
<name>A0A7R9QPT7_9ACAR</name>
<dbReference type="EMBL" id="OC921404">
    <property type="protein sequence ID" value="CAD7653372.1"/>
    <property type="molecule type" value="Genomic_DNA"/>
</dbReference>
<sequence>DNDNAIVAKWDIFQLDAKYHDIIRDFTNKILREWDDNDSIAIDLLTAITLFNPNRPNLTHKQNVSTTLQNYVGFNQLEGSRISELTQATLTAIILFNPDRPNLMHRHNVSSFIVVTRICEVCGDKGVAINLSIRRDPEENEYRKKLIKLNKLKQQQDYEGFNQMETSRISELTRATDNNNTLVTNLKLMAITLFNPNRPNLTHRHNVKYVRKIC</sequence>
<protein>
    <submittedName>
        <fullName evidence="1">Uncharacterized protein</fullName>
    </submittedName>
</protein>
<accession>A0A7R9QPT7</accession>
<dbReference type="Proteomes" id="UP000728032">
    <property type="component" value="Unassembled WGS sequence"/>
</dbReference>
<proteinExistence type="predicted"/>